<dbReference type="PROSITE" id="PS00108">
    <property type="entry name" value="PROTEIN_KINASE_ST"/>
    <property type="match status" value="1"/>
</dbReference>
<dbReference type="CDD" id="cd07843">
    <property type="entry name" value="STKc_CDC2L1"/>
    <property type="match status" value="1"/>
</dbReference>
<dbReference type="PROSITE" id="PS50011">
    <property type="entry name" value="PROTEIN_KINASE_DOM"/>
    <property type="match status" value="1"/>
</dbReference>
<evidence type="ECO:0000256" key="8">
    <source>
        <dbReference type="ARBA" id="ARBA00022777"/>
    </source>
</evidence>
<dbReference type="InterPro" id="IPR000719">
    <property type="entry name" value="Prot_kinase_dom"/>
</dbReference>
<sequence>MGDEKETWKVKTLDEILQEKKRRRELEEKTDPKRLKNTDDRESKRDTPEEGELRDHRMEITIRNSPYMREDSTEDRMFNVSEYLFLTEQPRLGLAGTNPACVDVWGSWRSADRLPPFPPACRDRLEQLERQRERERKLREQQQKEQREQREQKERERRAEERRKEREARREAFFSSVKEEKPEGRDLLSDLQDISDSERKTSTAESSIASGSGSEDEDDDEEEETSSQSEGDEEGESGSDSGSDQSAGWCPSSIPIATNSLVWFLCLFSSLVPESRFDHDSEESGEEEEGEEGEEGGDGTPQSHSQSATPEENYIPDSPPVSPVELKKELPKYLPALQGCRSVEEFQCLNRIEEGTYGVVYRAKDKKTDEIVALKRLKMEKEKEGFPITSLREINTILKAQHPNIVTVREIVVGSNMDKIYIVMNYVEHDLKSLMETMKQPFLPGEVKTLMIQLLRGVRHLHDNWILHRDLKTSNLLLSHKGILKIGDFGLAREYGSPLKPYTPVVVTLWYRGPELLLGAKEYSTAVDMWSVGCIFGELLTQKPLFPGKSEIDQINKIFKDLGSPSEKIWPGYNELPAVKKMTFTEYPYNNLRKRFGALLSDHGFDLMNKFLTYCPAKRISADEALKHEYFRETPLPIEPSMFPTWPAKSEQQRVKRGTSPRPPEGGLGYSQLGDDDLKDTGFHLTTANQGLSKSGPGFSLKF</sequence>
<comment type="similarity">
    <text evidence="2">Belongs to the protein kinase superfamily. CMGC Ser/Thr protein kinase family. CDC2/CDKX subfamily.</text>
</comment>
<dbReference type="InterPro" id="IPR008271">
    <property type="entry name" value="Ser/Thr_kinase_AS"/>
</dbReference>
<dbReference type="InterPro" id="IPR045267">
    <property type="entry name" value="CDK11/PITSLRE_STKc"/>
</dbReference>
<evidence type="ECO:0000259" key="15">
    <source>
        <dbReference type="PROSITE" id="PS50011"/>
    </source>
</evidence>
<dbReference type="FunFam" id="1.10.510.10:FF:000124">
    <property type="entry name" value="cyclin-dependent kinase 11B isoform X1"/>
    <property type="match status" value="1"/>
</dbReference>
<comment type="catalytic activity">
    <reaction evidence="12">
        <text>L-seryl-[protein] + ATP = O-phospho-L-seryl-[protein] + ADP + H(+)</text>
        <dbReference type="Rhea" id="RHEA:17989"/>
        <dbReference type="Rhea" id="RHEA-COMP:9863"/>
        <dbReference type="Rhea" id="RHEA-COMP:11604"/>
        <dbReference type="ChEBI" id="CHEBI:15378"/>
        <dbReference type="ChEBI" id="CHEBI:29999"/>
        <dbReference type="ChEBI" id="CHEBI:30616"/>
        <dbReference type="ChEBI" id="CHEBI:83421"/>
        <dbReference type="ChEBI" id="CHEBI:456216"/>
        <dbReference type="EC" id="2.7.11.22"/>
    </reaction>
</comment>
<dbReference type="GO" id="GO:0005634">
    <property type="term" value="C:nucleus"/>
    <property type="evidence" value="ECO:0007669"/>
    <property type="project" value="TreeGrafter"/>
</dbReference>
<dbReference type="Gene3D" id="1.10.510.10">
    <property type="entry name" value="Transferase(Phosphotransferase) domain 1"/>
    <property type="match status" value="1"/>
</dbReference>
<reference evidence="16 17" key="1">
    <citation type="submission" date="2020-10" db="EMBL/GenBank/DDBJ databases">
        <title>Pygocentrus nattereri (red-bellied piranha) genome, fPygNat1, primary haplotype.</title>
        <authorList>
            <person name="Myers G."/>
            <person name="Meyer A."/>
            <person name="Karagic N."/>
            <person name="Pippel M."/>
            <person name="Winkler S."/>
            <person name="Tracey A."/>
            <person name="Wood J."/>
            <person name="Formenti G."/>
            <person name="Howe K."/>
            <person name="Fedrigo O."/>
            <person name="Jarvis E.D."/>
        </authorList>
    </citation>
    <scope>NUCLEOTIDE SEQUENCE [LARGE SCALE GENOMIC DNA]</scope>
</reference>
<feature type="compositionally biased region" description="Low complexity" evidence="14">
    <location>
        <begin position="203"/>
        <end position="213"/>
    </location>
</feature>
<dbReference type="GO" id="GO:0005524">
    <property type="term" value="F:ATP binding"/>
    <property type="evidence" value="ECO:0007669"/>
    <property type="project" value="UniProtKB-KW"/>
</dbReference>
<keyword evidence="6" id="KW-0808">Transferase</keyword>
<evidence type="ECO:0000256" key="4">
    <source>
        <dbReference type="ARBA" id="ARBA00022527"/>
    </source>
</evidence>
<dbReference type="GeneTree" id="ENSGT00940000158459"/>
<feature type="region of interest" description="Disordered" evidence="14">
    <location>
        <begin position="22"/>
        <end position="69"/>
    </location>
</feature>
<keyword evidence="4" id="KW-0723">Serine/threonine-protein kinase</keyword>
<feature type="compositionally biased region" description="Low complexity" evidence="14">
    <location>
        <begin position="238"/>
        <end position="248"/>
    </location>
</feature>
<evidence type="ECO:0000313" key="17">
    <source>
        <dbReference type="Proteomes" id="UP001501920"/>
    </source>
</evidence>
<proteinExistence type="inferred from homology"/>
<reference evidence="16" key="3">
    <citation type="submission" date="2025-09" db="UniProtKB">
        <authorList>
            <consortium name="Ensembl"/>
        </authorList>
    </citation>
    <scope>IDENTIFICATION</scope>
</reference>
<comment type="cofactor">
    <cofactor evidence="1">
        <name>Mg(2+)</name>
        <dbReference type="ChEBI" id="CHEBI:18420"/>
    </cofactor>
</comment>
<dbReference type="GO" id="GO:0007346">
    <property type="term" value="P:regulation of mitotic cell cycle"/>
    <property type="evidence" value="ECO:0007669"/>
    <property type="project" value="TreeGrafter"/>
</dbReference>
<feature type="region of interest" description="Disordered" evidence="14">
    <location>
        <begin position="642"/>
        <end position="676"/>
    </location>
</feature>
<name>A0AAR2LBB5_PYGNA</name>
<evidence type="ECO:0000313" key="16">
    <source>
        <dbReference type="Ensembl" id="ENSPNAP00000071947.1"/>
    </source>
</evidence>
<dbReference type="Proteomes" id="UP001501920">
    <property type="component" value="Chromosome 29"/>
</dbReference>
<keyword evidence="7" id="KW-0547">Nucleotide-binding</keyword>
<protein>
    <recommendedName>
        <fullName evidence="3">cyclin-dependent kinase</fullName>
        <ecNumber evidence="3">2.7.11.22</ecNumber>
    </recommendedName>
    <alternativeName>
        <fullName evidence="13">Galactosyltransferase-associated protein kinase p58/GTA</fullName>
    </alternativeName>
</protein>
<organism evidence="16 17">
    <name type="scientific">Pygocentrus nattereri</name>
    <name type="common">Red-bellied piranha</name>
    <dbReference type="NCBI Taxonomy" id="42514"/>
    <lineage>
        <taxon>Eukaryota</taxon>
        <taxon>Metazoa</taxon>
        <taxon>Chordata</taxon>
        <taxon>Craniata</taxon>
        <taxon>Vertebrata</taxon>
        <taxon>Euteleostomi</taxon>
        <taxon>Actinopterygii</taxon>
        <taxon>Neopterygii</taxon>
        <taxon>Teleostei</taxon>
        <taxon>Ostariophysi</taxon>
        <taxon>Characiformes</taxon>
        <taxon>Characoidei</taxon>
        <taxon>Pygocentrus</taxon>
    </lineage>
</organism>
<feature type="compositionally biased region" description="Basic and acidic residues" evidence="14">
    <location>
        <begin position="131"/>
        <end position="188"/>
    </location>
</feature>
<dbReference type="GO" id="GO:0004693">
    <property type="term" value="F:cyclin-dependent protein serine/threonine kinase activity"/>
    <property type="evidence" value="ECO:0007669"/>
    <property type="project" value="UniProtKB-EC"/>
</dbReference>
<evidence type="ECO:0000256" key="1">
    <source>
        <dbReference type="ARBA" id="ARBA00001946"/>
    </source>
</evidence>
<evidence type="ECO:0000256" key="5">
    <source>
        <dbReference type="ARBA" id="ARBA00022553"/>
    </source>
</evidence>
<keyword evidence="9" id="KW-0067">ATP-binding</keyword>
<feature type="region of interest" description="Disordered" evidence="14">
    <location>
        <begin position="131"/>
        <end position="249"/>
    </location>
</feature>
<evidence type="ECO:0000256" key="13">
    <source>
        <dbReference type="ARBA" id="ARBA00079859"/>
    </source>
</evidence>
<dbReference type="InterPro" id="IPR011009">
    <property type="entry name" value="Kinase-like_dom_sf"/>
</dbReference>
<dbReference type="AlphaFoldDB" id="A0AAR2LBB5"/>
<dbReference type="FunFam" id="3.30.200.20:FF:000054">
    <property type="entry name" value="Cyclin-dependent kinase 11B"/>
    <property type="match status" value="1"/>
</dbReference>
<evidence type="ECO:0000256" key="12">
    <source>
        <dbReference type="ARBA" id="ARBA00048367"/>
    </source>
</evidence>
<feature type="compositionally biased region" description="Acidic residues" evidence="14">
    <location>
        <begin position="280"/>
        <end position="297"/>
    </location>
</feature>
<feature type="region of interest" description="Disordered" evidence="14">
    <location>
        <begin position="277"/>
        <end position="322"/>
    </location>
</feature>
<dbReference type="SUPFAM" id="SSF56112">
    <property type="entry name" value="Protein kinase-like (PK-like)"/>
    <property type="match status" value="1"/>
</dbReference>
<keyword evidence="10" id="KW-0131">Cell cycle</keyword>
<dbReference type="PANTHER" id="PTHR24056">
    <property type="entry name" value="CELL DIVISION PROTEIN KINASE"/>
    <property type="match status" value="1"/>
</dbReference>
<evidence type="ECO:0000256" key="14">
    <source>
        <dbReference type="SAM" id="MobiDB-lite"/>
    </source>
</evidence>
<keyword evidence="17" id="KW-1185">Reference proteome</keyword>
<dbReference type="Pfam" id="PF00069">
    <property type="entry name" value="Pkinase"/>
    <property type="match status" value="1"/>
</dbReference>
<dbReference type="SMART" id="SM00220">
    <property type="entry name" value="S_TKc"/>
    <property type="match status" value="1"/>
</dbReference>
<feature type="domain" description="Protein kinase" evidence="15">
    <location>
        <begin position="346"/>
        <end position="631"/>
    </location>
</feature>
<reference evidence="16" key="2">
    <citation type="submission" date="2025-08" db="UniProtKB">
        <authorList>
            <consortium name="Ensembl"/>
        </authorList>
    </citation>
    <scope>IDENTIFICATION</scope>
</reference>
<evidence type="ECO:0000256" key="7">
    <source>
        <dbReference type="ARBA" id="ARBA00022741"/>
    </source>
</evidence>
<dbReference type="InterPro" id="IPR050108">
    <property type="entry name" value="CDK"/>
</dbReference>
<evidence type="ECO:0000256" key="10">
    <source>
        <dbReference type="ARBA" id="ARBA00023306"/>
    </source>
</evidence>
<evidence type="ECO:0000256" key="9">
    <source>
        <dbReference type="ARBA" id="ARBA00022840"/>
    </source>
</evidence>
<accession>A0AAR2LBB5</accession>
<feature type="compositionally biased region" description="Basic and acidic residues" evidence="14">
    <location>
        <begin position="22"/>
        <end position="60"/>
    </location>
</feature>
<evidence type="ECO:0000256" key="11">
    <source>
        <dbReference type="ARBA" id="ARBA00047811"/>
    </source>
</evidence>
<dbReference type="Ensembl" id="ENSPNAT00000061347.1">
    <property type="protein sequence ID" value="ENSPNAP00000071947.1"/>
    <property type="gene ID" value="ENSPNAG00000019116.2"/>
</dbReference>
<comment type="catalytic activity">
    <reaction evidence="11">
        <text>L-threonyl-[protein] + ATP = O-phospho-L-threonyl-[protein] + ADP + H(+)</text>
        <dbReference type="Rhea" id="RHEA:46608"/>
        <dbReference type="Rhea" id="RHEA-COMP:11060"/>
        <dbReference type="Rhea" id="RHEA-COMP:11605"/>
        <dbReference type="ChEBI" id="CHEBI:15378"/>
        <dbReference type="ChEBI" id="CHEBI:30013"/>
        <dbReference type="ChEBI" id="CHEBI:30616"/>
        <dbReference type="ChEBI" id="CHEBI:61977"/>
        <dbReference type="ChEBI" id="CHEBI:456216"/>
        <dbReference type="EC" id="2.7.11.22"/>
    </reaction>
</comment>
<dbReference type="Gene3D" id="3.30.200.20">
    <property type="entry name" value="Phosphorylase Kinase, domain 1"/>
    <property type="match status" value="1"/>
</dbReference>
<feature type="compositionally biased region" description="Acidic residues" evidence="14">
    <location>
        <begin position="214"/>
        <end position="237"/>
    </location>
</feature>
<evidence type="ECO:0000256" key="6">
    <source>
        <dbReference type="ARBA" id="ARBA00022679"/>
    </source>
</evidence>
<dbReference type="EC" id="2.7.11.22" evidence="3"/>
<evidence type="ECO:0000256" key="2">
    <source>
        <dbReference type="ARBA" id="ARBA00006485"/>
    </source>
</evidence>
<feature type="compositionally biased region" description="Polar residues" evidence="14">
    <location>
        <begin position="300"/>
        <end position="310"/>
    </location>
</feature>
<dbReference type="PANTHER" id="PTHR24056:SF107">
    <property type="entry name" value="CYCLIN-DEPENDENT KINASE 11A-RELATED"/>
    <property type="match status" value="1"/>
</dbReference>
<keyword evidence="5" id="KW-0597">Phosphoprotein</keyword>
<keyword evidence="8" id="KW-0418">Kinase</keyword>
<evidence type="ECO:0000256" key="3">
    <source>
        <dbReference type="ARBA" id="ARBA00012425"/>
    </source>
</evidence>